<keyword evidence="2" id="KW-1185">Reference proteome</keyword>
<protein>
    <submittedName>
        <fullName evidence="1">Uncharacterized protein</fullName>
    </submittedName>
</protein>
<evidence type="ECO:0000313" key="2">
    <source>
        <dbReference type="Proteomes" id="UP000286415"/>
    </source>
</evidence>
<name>A0A3R7GVM3_CLOSI</name>
<sequence>MVIGSETSVLNTDVMLSMMMTMFFVPRAIVLGGLTEPTLLPHNGQVIISGSSIAARTLVNSVVAHLADHLGNEAVSENYQLEPVLRTVRRHADISPSLSEVVQTQAGICAYKFDPNILGQAMPKSSTSVGYIFAPICDTGTYTCQTGPSPNLVENGLKQTVDEVPKSILMNRQSMLPRKLDENQLRLA</sequence>
<accession>A0A3R7GVM3</accession>
<reference evidence="1 2" key="2">
    <citation type="journal article" date="2021" name="Genomics">
        <title>High-quality reference genome for Clonorchis sinensis.</title>
        <authorList>
            <person name="Young N.D."/>
            <person name="Stroehlein A.J."/>
            <person name="Kinkar L."/>
            <person name="Wang T."/>
            <person name="Sohn W.M."/>
            <person name="Chang B.C.H."/>
            <person name="Kaur P."/>
            <person name="Weisz D."/>
            <person name="Dudchenko O."/>
            <person name="Aiden E.L."/>
            <person name="Korhonen P.K."/>
            <person name="Gasser R.B."/>
        </authorList>
    </citation>
    <scope>NUCLEOTIDE SEQUENCE [LARGE SCALE GENOMIC DNA]</scope>
    <source>
        <strain evidence="1">Cs-k2</strain>
    </source>
</reference>
<dbReference type="EMBL" id="NIRI02000042">
    <property type="protein sequence ID" value="KAG5448383.1"/>
    <property type="molecule type" value="Genomic_DNA"/>
</dbReference>
<evidence type="ECO:0000313" key="1">
    <source>
        <dbReference type="EMBL" id="KAG5448383.1"/>
    </source>
</evidence>
<dbReference type="InParanoid" id="A0A3R7GVM3"/>
<proteinExistence type="predicted"/>
<organism evidence="1 2">
    <name type="scientific">Clonorchis sinensis</name>
    <name type="common">Chinese liver fluke</name>
    <dbReference type="NCBI Taxonomy" id="79923"/>
    <lineage>
        <taxon>Eukaryota</taxon>
        <taxon>Metazoa</taxon>
        <taxon>Spiralia</taxon>
        <taxon>Lophotrochozoa</taxon>
        <taxon>Platyhelminthes</taxon>
        <taxon>Trematoda</taxon>
        <taxon>Digenea</taxon>
        <taxon>Opisthorchiida</taxon>
        <taxon>Opisthorchiata</taxon>
        <taxon>Opisthorchiidae</taxon>
        <taxon>Clonorchis</taxon>
    </lineage>
</organism>
<dbReference type="AlphaFoldDB" id="A0A3R7GVM3"/>
<gene>
    <name evidence="1" type="ORF">CSKR_112930</name>
</gene>
<dbReference type="Proteomes" id="UP000286415">
    <property type="component" value="Unassembled WGS sequence"/>
</dbReference>
<reference evidence="1 2" key="1">
    <citation type="journal article" date="2018" name="Biotechnol. Adv.">
        <title>Improved genomic resources and new bioinformatic workflow for the carcinogenic parasite Clonorchis sinensis: Biotechnological implications.</title>
        <authorList>
            <person name="Wang D."/>
            <person name="Korhonen P.K."/>
            <person name="Gasser R.B."/>
            <person name="Young N.D."/>
        </authorList>
    </citation>
    <scope>NUCLEOTIDE SEQUENCE [LARGE SCALE GENOMIC DNA]</scope>
    <source>
        <strain evidence="1">Cs-k2</strain>
    </source>
</reference>
<comment type="caution">
    <text evidence="1">The sequence shown here is derived from an EMBL/GenBank/DDBJ whole genome shotgun (WGS) entry which is preliminary data.</text>
</comment>